<dbReference type="OrthoDB" id="9790784at2"/>
<feature type="active site" description="Charge relay system" evidence="6 7">
    <location>
        <position position="457"/>
    </location>
</feature>
<dbReference type="EMBL" id="CP010975">
    <property type="protein sequence ID" value="AKE51080.1"/>
    <property type="molecule type" value="Genomic_DNA"/>
</dbReference>
<gene>
    <name evidence="10" type="ORF">TQ33_0088</name>
</gene>
<feature type="domain" description="PKD" evidence="9">
    <location>
        <begin position="526"/>
        <end position="606"/>
    </location>
</feature>
<evidence type="ECO:0000256" key="8">
    <source>
        <dbReference type="SAM" id="SignalP"/>
    </source>
</evidence>
<keyword evidence="5 7" id="KW-0720">Serine protease</keyword>
<dbReference type="Gene3D" id="3.40.50.200">
    <property type="entry name" value="Peptidase S8/S53 domain"/>
    <property type="match status" value="1"/>
</dbReference>
<dbReference type="CDD" id="cd00146">
    <property type="entry name" value="PKD"/>
    <property type="match status" value="1"/>
</dbReference>
<dbReference type="InterPro" id="IPR023828">
    <property type="entry name" value="Peptidase_S8_Ser-AS"/>
</dbReference>
<dbReference type="GO" id="GO:0046872">
    <property type="term" value="F:metal ion binding"/>
    <property type="evidence" value="ECO:0007669"/>
    <property type="project" value="UniProtKB-KW"/>
</dbReference>
<dbReference type="SUPFAM" id="SSF52743">
    <property type="entry name" value="Subtilisin-like"/>
    <property type="match status" value="1"/>
</dbReference>
<dbReference type="SUPFAM" id="SSF54897">
    <property type="entry name" value="Protease propeptides/inhibitors"/>
    <property type="match status" value="1"/>
</dbReference>
<feature type="signal peptide" evidence="8">
    <location>
        <begin position="1"/>
        <end position="22"/>
    </location>
</feature>
<dbReference type="InterPro" id="IPR054399">
    <property type="entry name" value="Fervidolysin-like_N_prodom"/>
</dbReference>
<dbReference type="Gene3D" id="3.30.70.80">
    <property type="entry name" value="Peptidase S8 propeptide/proteinase inhibitor I9"/>
    <property type="match status" value="1"/>
</dbReference>
<dbReference type="Gene3D" id="3.50.30.30">
    <property type="match status" value="1"/>
</dbReference>
<dbReference type="PANTHER" id="PTHR43806">
    <property type="entry name" value="PEPTIDASE S8"/>
    <property type="match status" value="1"/>
</dbReference>
<dbReference type="PROSITE" id="PS00138">
    <property type="entry name" value="SUBTILASE_SER"/>
    <property type="match status" value="1"/>
</dbReference>
<dbReference type="Gene3D" id="2.60.40.10">
    <property type="entry name" value="Immunoglobulins"/>
    <property type="match status" value="1"/>
</dbReference>
<accession>A0A0F6TNT8</accession>
<evidence type="ECO:0000313" key="10">
    <source>
        <dbReference type="EMBL" id="AKE51080.1"/>
    </source>
</evidence>
<dbReference type="SUPFAM" id="SSF49299">
    <property type="entry name" value="PKD domain"/>
    <property type="match status" value="1"/>
</dbReference>
<dbReference type="KEGG" id="kge:TQ33_0088"/>
<dbReference type="InterPro" id="IPR022409">
    <property type="entry name" value="PKD/Chitinase_dom"/>
</dbReference>
<feature type="active site" description="Charge relay system" evidence="6 7">
    <location>
        <position position="170"/>
    </location>
</feature>
<dbReference type="InterPro" id="IPR036852">
    <property type="entry name" value="Peptidase_S8/S53_dom_sf"/>
</dbReference>
<dbReference type="GO" id="GO:0004252">
    <property type="term" value="F:serine-type endopeptidase activity"/>
    <property type="evidence" value="ECO:0007669"/>
    <property type="project" value="UniProtKB-UniRule"/>
</dbReference>
<dbReference type="PANTHER" id="PTHR43806:SF11">
    <property type="entry name" value="CEREVISIN-RELATED"/>
    <property type="match status" value="1"/>
</dbReference>
<evidence type="ECO:0000256" key="2">
    <source>
        <dbReference type="ARBA" id="ARBA00022670"/>
    </source>
</evidence>
<dbReference type="Pfam" id="PF22148">
    <property type="entry name" value="Fervidolysin_NPro-like"/>
    <property type="match status" value="1"/>
</dbReference>
<dbReference type="PROSITE" id="PS50093">
    <property type="entry name" value="PKD"/>
    <property type="match status" value="1"/>
</dbReference>
<evidence type="ECO:0000256" key="5">
    <source>
        <dbReference type="ARBA" id="ARBA00022825"/>
    </source>
</evidence>
<organism evidence="10 11">
    <name type="scientific">Kangiella geojedonensis</name>
    <dbReference type="NCBI Taxonomy" id="914150"/>
    <lineage>
        <taxon>Bacteria</taxon>
        <taxon>Pseudomonadati</taxon>
        <taxon>Pseudomonadota</taxon>
        <taxon>Gammaproteobacteria</taxon>
        <taxon>Kangiellales</taxon>
        <taxon>Kangiellaceae</taxon>
        <taxon>Kangiella</taxon>
    </lineage>
</organism>
<keyword evidence="2 7" id="KW-0645">Protease</keyword>
<comment type="similarity">
    <text evidence="1 7">Belongs to the peptidase S8 family.</text>
</comment>
<dbReference type="Proteomes" id="UP000034071">
    <property type="component" value="Chromosome"/>
</dbReference>
<dbReference type="InterPro" id="IPR000209">
    <property type="entry name" value="Peptidase_S8/S53_dom"/>
</dbReference>
<dbReference type="PROSITE" id="PS51892">
    <property type="entry name" value="SUBTILASE"/>
    <property type="match status" value="1"/>
</dbReference>
<dbReference type="PROSITE" id="PS00137">
    <property type="entry name" value="SUBTILASE_HIS"/>
    <property type="match status" value="1"/>
</dbReference>
<evidence type="ECO:0000256" key="4">
    <source>
        <dbReference type="ARBA" id="ARBA00022801"/>
    </source>
</evidence>
<keyword evidence="3" id="KW-0479">Metal-binding</keyword>
<dbReference type="RefSeq" id="WP_046560316.1">
    <property type="nucleotide sequence ID" value="NZ_CP010975.1"/>
</dbReference>
<dbReference type="GO" id="GO:0005615">
    <property type="term" value="C:extracellular space"/>
    <property type="evidence" value="ECO:0007669"/>
    <property type="project" value="TreeGrafter"/>
</dbReference>
<dbReference type="CDD" id="cd07477">
    <property type="entry name" value="Peptidases_S8_Subtilisin_subset"/>
    <property type="match status" value="1"/>
</dbReference>
<keyword evidence="4 7" id="KW-0378">Hydrolase</keyword>
<dbReference type="AlphaFoldDB" id="A0A0F6TNT8"/>
<name>A0A0F6TNT8_9GAMM</name>
<feature type="active site" description="Charge relay system" evidence="6 7">
    <location>
        <position position="130"/>
    </location>
</feature>
<evidence type="ECO:0000256" key="6">
    <source>
        <dbReference type="PIRSR" id="PIRSR615500-1"/>
    </source>
</evidence>
<dbReference type="InterPro" id="IPR000601">
    <property type="entry name" value="PKD_dom"/>
</dbReference>
<keyword evidence="8" id="KW-0732">Signal</keyword>
<evidence type="ECO:0000256" key="1">
    <source>
        <dbReference type="ARBA" id="ARBA00011073"/>
    </source>
</evidence>
<evidence type="ECO:0000259" key="9">
    <source>
        <dbReference type="PROSITE" id="PS50093"/>
    </source>
</evidence>
<reference evidence="10 11" key="1">
    <citation type="submission" date="2015-02" db="EMBL/GenBank/DDBJ databases">
        <title>Complete genome sequence of Kangiella geojedonensis strain YCS-5T.</title>
        <authorList>
            <person name="Kim K.M."/>
        </authorList>
    </citation>
    <scope>NUCLEOTIDE SEQUENCE [LARGE SCALE GENOMIC DNA]</scope>
    <source>
        <strain evidence="10 11">YCS-5</strain>
    </source>
</reference>
<dbReference type="Pfam" id="PF18911">
    <property type="entry name" value="PKD_4"/>
    <property type="match status" value="1"/>
</dbReference>
<dbReference type="PATRIC" id="fig|914150.5.peg.88"/>
<dbReference type="InterPro" id="IPR015500">
    <property type="entry name" value="Peptidase_S8_subtilisin-rel"/>
</dbReference>
<dbReference type="PRINTS" id="PR00723">
    <property type="entry name" value="SUBTILISIN"/>
</dbReference>
<dbReference type="InterPro" id="IPR035986">
    <property type="entry name" value="PKD_dom_sf"/>
</dbReference>
<proteinExistence type="inferred from homology"/>
<dbReference type="GO" id="GO:0006508">
    <property type="term" value="P:proteolysis"/>
    <property type="evidence" value="ECO:0007669"/>
    <property type="project" value="UniProtKB-KW"/>
</dbReference>
<dbReference type="SMART" id="SM00089">
    <property type="entry name" value="PKD"/>
    <property type="match status" value="1"/>
</dbReference>
<dbReference type="InterPro" id="IPR022398">
    <property type="entry name" value="Peptidase_S8_His-AS"/>
</dbReference>
<dbReference type="HOGENOM" id="CLU_011263_15_3_6"/>
<dbReference type="STRING" id="914150.TQ33_0088"/>
<dbReference type="InterPro" id="IPR013783">
    <property type="entry name" value="Ig-like_fold"/>
</dbReference>
<evidence type="ECO:0000256" key="7">
    <source>
        <dbReference type="PROSITE-ProRule" id="PRU01240"/>
    </source>
</evidence>
<keyword evidence="11" id="KW-1185">Reference proteome</keyword>
<evidence type="ECO:0000256" key="3">
    <source>
        <dbReference type="ARBA" id="ARBA00022723"/>
    </source>
</evidence>
<dbReference type="InterPro" id="IPR034202">
    <property type="entry name" value="Subtilisin_Carlsberg-like"/>
</dbReference>
<protein>
    <submittedName>
        <fullName evidence="10">Peptidase S8 and S53 subtilisin kexin sedolisin</fullName>
    </submittedName>
</protein>
<dbReference type="InterPro" id="IPR050131">
    <property type="entry name" value="Peptidase_S8_subtilisin-like"/>
</dbReference>
<feature type="chain" id="PRO_5002510010" evidence="8">
    <location>
        <begin position="23"/>
        <end position="691"/>
    </location>
</feature>
<dbReference type="InterPro" id="IPR037045">
    <property type="entry name" value="S8pro/Inhibitor_I9_sf"/>
</dbReference>
<sequence>MKFTMKIACAATIVALGMAAYADQERVIVTFKEGKGPSVKAIAAKAGGNIKVELSNQNAFAVEMPAAAINGLRNNPNVEFIEQDLKRFPMAIYEDDVGDPTTQQLTPYAIYQSQADQLSLQSGQKVCVIDSGIAGADGETGGKNNDFDWSVITGTNDSGTGDWFRDGGPHGTHVAGTVGAEDNGFGVVGMAPGVPMHIIKVFNASGWGYSSDLAHAAEKCTEGGANIITMSLGGGGANSTEENAFIDFTNNGGLVLAAAGNDGNTARSYPAGYKSVMMIGANDGDNNIADFSQFPDCTVGSGGSAETDDGHCVEVTAGGVTTLSTYPAGGATLSSATIDGTGIASTGMENHGEASGDTYYMGVGDSTDAGANGKVCVIDRGDISFQDKTANCENSGGIGAIIVNNEAGLFSGTLGSPNPTTIPVVGAALEDRDAILAASTATVSVGPSDYGYMSGTSMATPGVAGVAALVWSHFPSCTGTEIRDALKATADDQGAPGRDDYFGYGIVKAKNAYDYLTANGCSGGPVDTAPVADFTYACTDLSCDFTDNSSDDNGISSYSWDFGDGNNSTSASPSHTYGADGDYSVILTVTDTAGQTDSSTQTVTVTSGDPGGDISLSLNGYKVKGRHTVDLSWSGATSANVDIYRNGSALITTTNDGDYTDATNNRGKATYTYQVCEAGTASCSEQVSVNL</sequence>
<evidence type="ECO:0000313" key="11">
    <source>
        <dbReference type="Proteomes" id="UP000034071"/>
    </source>
</evidence>
<dbReference type="Pfam" id="PF00082">
    <property type="entry name" value="Peptidase_S8"/>
    <property type="match status" value="2"/>
</dbReference>